<name>A0A9P5X5R9_9AGAR</name>
<protein>
    <submittedName>
        <fullName evidence="2">Uncharacterized protein</fullName>
    </submittedName>
</protein>
<feature type="compositionally biased region" description="Low complexity" evidence="1">
    <location>
        <begin position="91"/>
        <end position="108"/>
    </location>
</feature>
<dbReference type="AlphaFoldDB" id="A0A9P5X5R9"/>
<comment type="caution">
    <text evidence="2">The sequence shown here is derived from an EMBL/GenBank/DDBJ whole genome shotgun (WGS) entry which is preliminary data.</text>
</comment>
<feature type="region of interest" description="Disordered" evidence="1">
    <location>
        <begin position="47"/>
        <end position="234"/>
    </location>
</feature>
<feature type="compositionally biased region" description="Low complexity" evidence="1">
    <location>
        <begin position="47"/>
        <end position="62"/>
    </location>
</feature>
<proteinExistence type="predicted"/>
<reference evidence="2" key="1">
    <citation type="submission" date="2020-11" db="EMBL/GenBank/DDBJ databases">
        <authorList>
            <consortium name="DOE Joint Genome Institute"/>
            <person name="Ahrendt S."/>
            <person name="Riley R."/>
            <person name="Andreopoulos W."/>
            <person name="Labutti K."/>
            <person name="Pangilinan J."/>
            <person name="Ruiz-Duenas F.J."/>
            <person name="Barrasa J.M."/>
            <person name="Sanchez-Garcia M."/>
            <person name="Camarero S."/>
            <person name="Miyauchi S."/>
            <person name="Serrano A."/>
            <person name="Linde D."/>
            <person name="Babiker R."/>
            <person name="Drula E."/>
            <person name="Ayuso-Fernandez I."/>
            <person name="Pacheco R."/>
            <person name="Padilla G."/>
            <person name="Ferreira P."/>
            <person name="Barriuso J."/>
            <person name="Kellner H."/>
            <person name="Castanera R."/>
            <person name="Alfaro M."/>
            <person name="Ramirez L."/>
            <person name="Pisabarro A.G."/>
            <person name="Kuo A."/>
            <person name="Tritt A."/>
            <person name="Lipzen A."/>
            <person name="He G."/>
            <person name="Yan M."/>
            <person name="Ng V."/>
            <person name="Cullen D."/>
            <person name="Martin F."/>
            <person name="Rosso M.-N."/>
            <person name="Henrissat B."/>
            <person name="Hibbett D."/>
            <person name="Martinez A.T."/>
            <person name="Grigoriev I.V."/>
        </authorList>
    </citation>
    <scope>NUCLEOTIDE SEQUENCE</scope>
    <source>
        <strain evidence="2">MF-IS2</strain>
    </source>
</reference>
<accession>A0A9P5X5R9</accession>
<evidence type="ECO:0000256" key="1">
    <source>
        <dbReference type="SAM" id="MobiDB-lite"/>
    </source>
</evidence>
<sequence>MSFAADRASRGEPTGAFEATFADSKREEALLRAELIILRSQRRRLLRSTTASLQTSQSSALRIPGVSGWEAPPSSQLNVPAHVASPGGSGALPSSSSPLLGSPHSAAPGRMIDSGVLPRLPKRQASPLPTLESQAEEDPTSPTTLRARVVLPKPKRICLGALSSPSHDPKLQLPGYNTGHQHQTAHKRGLQTTASSKSKNKSSIVYADKSSRSLRDDEESIPRRPRTKGQFSDLYGRKAPTAILGLAPSIFSIPSQDDLVRTSFHGFG</sequence>
<evidence type="ECO:0000313" key="2">
    <source>
        <dbReference type="EMBL" id="KAF9443341.1"/>
    </source>
</evidence>
<dbReference type="EMBL" id="MU151488">
    <property type="protein sequence ID" value="KAF9443341.1"/>
    <property type="molecule type" value="Genomic_DNA"/>
</dbReference>
<gene>
    <name evidence="2" type="ORF">P691DRAFT_417879</name>
</gene>
<dbReference type="Proteomes" id="UP000807342">
    <property type="component" value="Unassembled WGS sequence"/>
</dbReference>
<evidence type="ECO:0000313" key="3">
    <source>
        <dbReference type="Proteomes" id="UP000807342"/>
    </source>
</evidence>
<keyword evidence="3" id="KW-1185">Reference proteome</keyword>
<organism evidence="2 3">
    <name type="scientific">Macrolepiota fuliginosa MF-IS2</name>
    <dbReference type="NCBI Taxonomy" id="1400762"/>
    <lineage>
        <taxon>Eukaryota</taxon>
        <taxon>Fungi</taxon>
        <taxon>Dikarya</taxon>
        <taxon>Basidiomycota</taxon>
        <taxon>Agaricomycotina</taxon>
        <taxon>Agaricomycetes</taxon>
        <taxon>Agaricomycetidae</taxon>
        <taxon>Agaricales</taxon>
        <taxon>Agaricineae</taxon>
        <taxon>Agaricaceae</taxon>
        <taxon>Macrolepiota</taxon>
    </lineage>
</organism>
<feature type="region of interest" description="Disordered" evidence="1">
    <location>
        <begin position="1"/>
        <end position="20"/>
    </location>
</feature>